<keyword evidence="2 3" id="KW-0378">Hydrolase</keyword>
<evidence type="ECO:0000256" key="1">
    <source>
        <dbReference type="ARBA" id="ARBA00005964"/>
    </source>
</evidence>
<dbReference type="Pfam" id="PF00135">
    <property type="entry name" value="COesterase"/>
    <property type="match status" value="1"/>
</dbReference>
<sequence>MNYRFSQSVPVKPWTDIKSAEQYGPQCTQPLAMERMVQVSVFLAIICAVPTFGTDELVRNTKYGKVRGILSAEGQSYLGIPYGKAERFSQSVSVQPWTDIKSAEQYGPQCTQPLVFCQSAPSSCNTEMSEDCLTLNVYTPLRAKSKARGHKYSVLVWIHGGFYQAYTAGSPYFNGLALASAARIIVVTFNYRLGALGFLKIPGVETTGNYGFYDQRLALQWVQDNIHYFGGNPNEVTVGGESAGAHATLYHMMTAGSKCLFQRAIALSPPGVEVPTAAVSSKTADYLLKNLDCDTSENKLSCLRGKTAEDIATQSILLPAPDNFLHRVMRYGIYIDGLEITEGFYDQSNRDRKFGDKPMIIGTAAFDALRFVYRLLLQPVPLTYFSAVFGQWRPAITMKTQDVYLTSPVSASDIRPEISEVLTDAIFTCPARFFADRLAKENNVWIYVFNQPNLDSYTSPVSCEDRSCHVDDIPYLFRHPDEVTGVEDSYFKQLSDLMVSYIGSFVRTANPNSRRVSPKWIKYNTNPYCTIEEQEGWVPSCKHPFLELRYPDPRIVRDFRDDRCDFWDTVGYKQE</sequence>
<comment type="similarity">
    <text evidence="1 3">Belongs to the type-B carboxylesterase/lipase family.</text>
</comment>
<reference evidence="5" key="1">
    <citation type="journal article" date="2012" name="Nature">
        <title>The oyster genome reveals stress adaptation and complexity of shell formation.</title>
        <authorList>
            <person name="Zhang G."/>
            <person name="Fang X."/>
            <person name="Guo X."/>
            <person name="Li L."/>
            <person name="Luo R."/>
            <person name="Xu F."/>
            <person name="Yang P."/>
            <person name="Zhang L."/>
            <person name="Wang X."/>
            <person name="Qi H."/>
            <person name="Xiong Z."/>
            <person name="Que H."/>
            <person name="Xie Y."/>
            <person name="Holland P.W."/>
            <person name="Paps J."/>
            <person name="Zhu Y."/>
            <person name="Wu F."/>
            <person name="Chen Y."/>
            <person name="Wang J."/>
            <person name="Peng C."/>
            <person name="Meng J."/>
            <person name="Yang L."/>
            <person name="Liu J."/>
            <person name="Wen B."/>
            <person name="Zhang N."/>
            <person name="Huang Z."/>
            <person name="Zhu Q."/>
            <person name="Feng Y."/>
            <person name="Mount A."/>
            <person name="Hedgecock D."/>
            <person name="Xu Z."/>
            <person name="Liu Y."/>
            <person name="Domazet-Loso T."/>
            <person name="Du Y."/>
            <person name="Sun X."/>
            <person name="Zhang S."/>
            <person name="Liu B."/>
            <person name="Cheng P."/>
            <person name="Jiang X."/>
            <person name="Li J."/>
            <person name="Fan D."/>
            <person name="Wang W."/>
            <person name="Fu W."/>
            <person name="Wang T."/>
            <person name="Wang B."/>
            <person name="Zhang J."/>
            <person name="Peng Z."/>
            <person name="Li Y."/>
            <person name="Li N."/>
            <person name="Wang J."/>
            <person name="Chen M."/>
            <person name="He Y."/>
            <person name="Tan F."/>
            <person name="Song X."/>
            <person name="Zheng Q."/>
            <person name="Huang R."/>
            <person name="Yang H."/>
            <person name="Du X."/>
            <person name="Chen L."/>
            <person name="Yang M."/>
            <person name="Gaffney P.M."/>
            <person name="Wang S."/>
            <person name="Luo L."/>
            <person name="She Z."/>
            <person name="Ming Y."/>
            <person name="Huang W."/>
            <person name="Zhang S."/>
            <person name="Huang B."/>
            <person name="Zhang Y."/>
            <person name="Qu T."/>
            <person name="Ni P."/>
            <person name="Miao G."/>
            <person name="Wang J."/>
            <person name="Wang Q."/>
            <person name="Steinberg C.E."/>
            <person name="Wang H."/>
            <person name="Li N."/>
            <person name="Qian L."/>
            <person name="Zhang G."/>
            <person name="Li Y."/>
            <person name="Yang H."/>
            <person name="Liu X."/>
            <person name="Wang J."/>
            <person name="Yin Y."/>
            <person name="Wang J."/>
        </authorList>
    </citation>
    <scope>NUCLEOTIDE SEQUENCE [LARGE SCALE GENOMIC DNA]</scope>
    <source>
        <strain evidence="5">05x7-T-G4-1.051#20</strain>
    </source>
</reference>
<dbReference type="PANTHER" id="PTHR45570:SF2">
    <property type="entry name" value="ACETYLCHOLINESTERASE 1-LIKE"/>
    <property type="match status" value="1"/>
</dbReference>
<dbReference type="GO" id="GO:0016787">
    <property type="term" value="F:hydrolase activity"/>
    <property type="evidence" value="ECO:0007669"/>
    <property type="project" value="UniProtKB-KW"/>
</dbReference>
<accession>K1R068</accession>
<dbReference type="ESTHER" id="cragi-k1r068">
    <property type="family name" value="Cholinesterase-like"/>
</dbReference>
<feature type="domain" description="Carboxylesterase type B" evidence="4">
    <location>
        <begin position="57"/>
        <end position="535"/>
    </location>
</feature>
<evidence type="ECO:0000256" key="3">
    <source>
        <dbReference type="RuleBase" id="RU361235"/>
    </source>
</evidence>
<dbReference type="InParanoid" id="K1R068"/>
<evidence type="ECO:0000256" key="2">
    <source>
        <dbReference type="ARBA" id="ARBA00022801"/>
    </source>
</evidence>
<dbReference type="HOGENOM" id="CLU_006586_13_0_1"/>
<dbReference type="InterPro" id="IPR029058">
    <property type="entry name" value="AB_hydrolase_fold"/>
</dbReference>
<dbReference type="InterPro" id="IPR002018">
    <property type="entry name" value="CarbesteraseB"/>
</dbReference>
<organism evidence="5">
    <name type="scientific">Magallana gigas</name>
    <name type="common">Pacific oyster</name>
    <name type="synonym">Crassostrea gigas</name>
    <dbReference type="NCBI Taxonomy" id="29159"/>
    <lineage>
        <taxon>Eukaryota</taxon>
        <taxon>Metazoa</taxon>
        <taxon>Spiralia</taxon>
        <taxon>Lophotrochozoa</taxon>
        <taxon>Mollusca</taxon>
        <taxon>Bivalvia</taxon>
        <taxon>Autobranchia</taxon>
        <taxon>Pteriomorphia</taxon>
        <taxon>Ostreida</taxon>
        <taxon>Ostreoidea</taxon>
        <taxon>Ostreidae</taxon>
        <taxon>Magallana</taxon>
    </lineage>
</organism>
<dbReference type="PROSITE" id="PS00122">
    <property type="entry name" value="CARBOXYLESTERASE_B_1"/>
    <property type="match status" value="1"/>
</dbReference>
<evidence type="ECO:0000259" key="4">
    <source>
        <dbReference type="Pfam" id="PF00135"/>
    </source>
</evidence>
<dbReference type="EC" id="3.1.1.-" evidence="3"/>
<dbReference type="Gene3D" id="3.40.50.1820">
    <property type="entry name" value="alpha/beta hydrolase"/>
    <property type="match status" value="1"/>
</dbReference>
<evidence type="ECO:0000313" key="5">
    <source>
        <dbReference type="EMBL" id="EKC42737.1"/>
    </source>
</evidence>
<name>K1R068_MAGGI</name>
<dbReference type="InterPro" id="IPR019826">
    <property type="entry name" value="Carboxylesterase_B_AS"/>
</dbReference>
<gene>
    <name evidence="5" type="ORF">CGI_10021348</name>
</gene>
<dbReference type="InterPro" id="IPR019819">
    <property type="entry name" value="Carboxylesterase_B_CS"/>
</dbReference>
<dbReference type="PANTHER" id="PTHR45570">
    <property type="entry name" value="CARBOXYLIC ESTER HYDROLASE"/>
    <property type="match status" value="1"/>
</dbReference>
<dbReference type="EMBL" id="JH816892">
    <property type="protein sequence ID" value="EKC42737.1"/>
    <property type="molecule type" value="Genomic_DNA"/>
</dbReference>
<dbReference type="SUPFAM" id="SSF53474">
    <property type="entry name" value="alpha/beta-Hydrolases"/>
    <property type="match status" value="1"/>
</dbReference>
<proteinExistence type="inferred from homology"/>
<dbReference type="PROSITE" id="PS00941">
    <property type="entry name" value="CARBOXYLESTERASE_B_2"/>
    <property type="match status" value="1"/>
</dbReference>
<dbReference type="AlphaFoldDB" id="K1R068"/>
<protein>
    <recommendedName>
        <fullName evidence="3">Carboxylic ester hydrolase</fullName>
        <ecNumber evidence="3">3.1.1.-</ecNumber>
    </recommendedName>
</protein>